<name>A0A1I4GV13_9ACTN</name>
<dbReference type="PANTHER" id="PTHR21240:SF28">
    <property type="entry name" value="ISO-OROTATE DECARBOXYLASE (EUROFUNG)"/>
    <property type="match status" value="1"/>
</dbReference>
<dbReference type="Gene3D" id="3.20.20.140">
    <property type="entry name" value="Metal-dependent hydrolases"/>
    <property type="match status" value="1"/>
</dbReference>
<proteinExistence type="predicted"/>
<gene>
    <name evidence="3" type="ORF">SAMN04488085_109196</name>
</gene>
<dbReference type="InterPro" id="IPR006680">
    <property type="entry name" value="Amidohydro-rel"/>
</dbReference>
<dbReference type="GO" id="GO:0019748">
    <property type="term" value="P:secondary metabolic process"/>
    <property type="evidence" value="ECO:0007669"/>
    <property type="project" value="TreeGrafter"/>
</dbReference>
<reference evidence="3 4" key="1">
    <citation type="submission" date="2016-10" db="EMBL/GenBank/DDBJ databases">
        <authorList>
            <person name="de Groot N.N."/>
        </authorList>
    </citation>
    <scope>NUCLEOTIDE SEQUENCE [LARGE SCALE GENOMIC DNA]</scope>
    <source>
        <strain evidence="3 4">DSM 45317</strain>
    </source>
</reference>
<dbReference type="InterPro" id="IPR032466">
    <property type="entry name" value="Metal_Hydrolase"/>
</dbReference>
<feature type="domain" description="Amidohydrolase-related" evidence="2">
    <location>
        <begin position="3"/>
        <end position="328"/>
    </location>
</feature>
<dbReference type="STRING" id="504800.SAMN04488085_109196"/>
<dbReference type="InterPro" id="IPR032465">
    <property type="entry name" value="ACMSD"/>
</dbReference>
<evidence type="ECO:0000313" key="4">
    <source>
        <dbReference type="Proteomes" id="UP000199152"/>
    </source>
</evidence>
<dbReference type="PANTHER" id="PTHR21240">
    <property type="entry name" value="2-AMINO-3-CARBOXYLMUCONATE-6-SEMIALDEHYDE DECARBOXYLASE"/>
    <property type="match status" value="1"/>
</dbReference>
<sequence>MIIDAHAHVVAPEVFYAYRAQLLGSGGYHQDPPKLTDESLAQAAAANVAIMDSVGTDVQFISPRPFQQMHSAKPDEIVHRWIRANNDVIAKSVALHPDRLAGVAGLPLCAGAPVASCLDELTRAVEELGFIGVSLNPDPYEGTGGNTPTLGDEFWYPLWEKLVALDVPALIHSAGCYNGREVYSDHFITEESIAVLSLMRSRTFLDFPDLKIIVGHGGGSVPYQIGRWKAARLAPGLGKDVLEERFEVSLRRLWFDTVLYDQASLAYLFQTVGPDRCLFGTEKPGSGSVTDPDTGRSFDDLKPVIEGIGTLTDADRRAIFEENARTVFSRWKGPQPA</sequence>
<evidence type="ECO:0000259" key="2">
    <source>
        <dbReference type="Pfam" id="PF04909"/>
    </source>
</evidence>
<dbReference type="RefSeq" id="WP_091326304.1">
    <property type="nucleotide sequence ID" value="NZ_FOSW01000009.1"/>
</dbReference>
<dbReference type="Proteomes" id="UP000199152">
    <property type="component" value="Unassembled WGS sequence"/>
</dbReference>
<dbReference type="GO" id="GO:0005737">
    <property type="term" value="C:cytoplasm"/>
    <property type="evidence" value="ECO:0007669"/>
    <property type="project" value="TreeGrafter"/>
</dbReference>
<dbReference type="OrthoDB" id="149172at2"/>
<dbReference type="SUPFAM" id="SSF51556">
    <property type="entry name" value="Metallo-dependent hydrolases"/>
    <property type="match status" value="1"/>
</dbReference>
<evidence type="ECO:0000256" key="1">
    <source>
        <dbReference type="ARBA" id="ARBA00023239"/>
    </source>
</evidence>
<dbReference type="InParanoid" id="A0A1I4GV13"/>
<dbReference type="AlphaFoldDB" id="A0A1I4GV13"/>
<dbReference type="GO" id="GO:0016831">
    <property type="term" value="F:carboxy-lyase activity"/>
    <property type="evidence" value="ECO:0007669"/>
    <property type="project" value="InterPro"/>
</dbReference>
<evidence type="ECO:0000313" key="3">
    <source>
        <dbReference type="EMBL" id="SFL33815.1"/>
    </source>
</evidence>
<organism evidence="3 4">
    <name type="scientific">Geodermatophilus ruber</name>
    <dbReference type="NCBI Taxonomy" id="504800"/>
    <lineage>
        <taxon>Bacteria</taxon>
        <taxon>Bacillati</taxon>
        <taxon>Actinomycetota</taxon>
        <taxon>Actinomycetes</taxon>
        <taxon>Geodermatophilales</taxon>
        <taxon>Geodermatophilaceae</taxon>
        <taxon>Geodermatophilus</taxon>
    </lineage>
</organism>
<dbReference type="GO" id="GO:0016787">
    <property type="term" value="F:hydrolase activity"/>
    <property type="evidence" value="ECO:0007669"/>
    <property type="project" value="InterPro"/>
</dbReference>
<accession>A0A1I4GV13</accession>
<keyword evidence="4" id="KW-1185">Reference proteome</keyword>
<keyword evidence="1" id="KW-0456">Lyase</keyword>
<dbReference type="EMBL" id="FOSW01000009">
    <property type="protein sequence ID" value="SFL33815.1"/>
    <property type="molecule type" value="Genomic_DNA"/>
</dbReference>
<protein>
    <submittedName>
        <fullName evidence="3">4-oxalmesaconate hydratase</fullName>
    </submittedName>
</protein>
<dbReference type="Pfam" id="PF04909">
    <property type="entry name" value="Amidohydro_2"/>
    <property type="match status" value="1"/>
</dbReference>